<comment type="caution">
    <text evidence="2">The sequence shown here is derived from an EMBL/GenBank/DDBJ whole genome shotgun (WGS) entry which is preliminary data.</text>
</comment>
<keyword evidence="3" id="KW-1185">Reference proteome</keyword>
<keyword evidence="1" id="KW-1133">Transmembrane helix</keyword>
<dbReference type="Proteomes" id="UP000887013">
    <property type="component" value="Unassembled WGS sequence"/>
</dbReference>
<gene>
    <name evidence="2" type="ORF">NPIL_651741</name>
</gene>
<dbReference type="AlphaFoldDB" id="A0A8X6ILA0"/>
<sequence>IGEQHFHIEMVLFFVVAVLLGVFLILIRYSLWREKYCQNLPGIKPGFFNVLGDFTNILMRAISSDDHSILHQNFKRSVAYTSYLNIVVNVNVCLRAELLILGVAVPNVVTKLNVGVDEDLI</sequence>
<feature type="transmembrane region" description="Helical" evidence="1">
    <location>
        <begin position="6"/>
        <end position="27"/>
    </location>
</feature>
<name>A0A8X6ILA0_NEPPI</name>
<protein>
    <submittedName>
        <fullName evidence="2">Uncharacterized protein</fullName>
    </submittedName>
</protein>
<feature type="non-terminal residue" evidence="2">
    <location>
        <position position="1"/>
    </location>
</feature>
<evidence type="ECO:0000313" key="3">
    <source>
        <dbReference type="Proteomes" id="UP000887013"/>
    </source>
</evidence>
<dbReference type="EMBL" id="BMAW01045407">
    <property type="protein sequence ID" value="GFS49792.1"/>
    <property type="molecule type" value="Genomic_DNA"/>
</dbReference>
<evidence type="ECO:0000256" key="1">
    <source>
        <dbReference type="SAM" id="Phobius"/>
    </source>
</evidence>
<keyword evidence="1" id="KW-0812">Transmembrane</keyword>
<reference evidence="2" key="1">
    <citation type="submission" date="2020-08" db="EMBL/GenBank/DDBJ databases">
        <title>Multicomponent nature underlies the extraordinary mechanical properties of spider dragline silk.</title>
        <authorList>
            <person name="Kono N."/>
            <person name="Nakamura H."/>
            <person name="Mori M."/>
            <person name="Yoshida Y."/>
            <person name="Ohtoshi R."/>
            <person name="Malay A.D."/>
            <person name="Moran D.A.P."/>
            <person name="Tomita M."/>
            <person name="Numata K."/>
            <person name="Arakawa K."/>
        </authorList>
    </citation>
    <scope>NUCLEOTIDE SEQUENCE</scope>
</reference>
<proteinExistence type="predicted"/>
<accession>A0A8X6ILA0</accession>
<organism evidence="2 3">
    <name type="scientific">Nephila pilipes</name>
    <name type="common">Giant wood spider</name>
    <name type="synonym">Nephila maculata</name>
    <dbReference type="NCBI Taxonomy" id="299642"/>
    <lineage>
        <taxon>Eukaryota</taxon>
        <taxon>Metazoa</taxon>
        <taxon>Ecdysozoa</taxon>
        <taxon>Arthropoda</taxon>
        <taxon>Chelicerata</taxon>
        <taxon>Arachnida</taxon>
        <taxon>Araneae</taxon>
        <taxon>Araneomorphae</taxon>
        <taxon>Entelegynae</taxon>
        <taxon>Araneoidea</taxon>
        <taxon>Nephilidae</taxon>
        <taxon>Nephila</taxon>
    </lineage>
</organism>
<keyword evidence="1" id="KW-0472">Membrane</keyword>
<evidence type="ECO:0000313" key="2">
    <source>
        <dbReference type="EMBL" id="GFS49792.1"/>
    </source>
</evidence>